<feature type="compositionally biased region" description="Basic and acidic residues" evidence="1">
    <location>
        <begin position="64"/>
        <end position="81"/>
    </location>
</feature>
<evidence type="ECO:0008006" key="4">
    <source>
        <dbReference type="Google" id="ProtNLM"/>
    </source>
</evidence>
<gene>
    <name evidence="2" type="ORF">ACFQBM_15295</name>
</gene>
<sequence>MAMRRVRRAHQNTGNPDSVVVRTAHPTAAICAVASLLCLVLASTSLATEEKNEEEKTVTVALAKSEKKSKESDADDYKASEEISEDLSVSYPVDI</sequence>
<organism evidence="2 3">
    <name type="scientific">Microbulbifer taiwanensis</name>
    <dbReference type="NCBI Taxonomy" id="986746"/>
    <lineage>
        <taxon>Bacteria</taxon>
        <taxon>Pseudomonadati</taxon>
        <taxon>Pseudomonadota</taxon>
        <taxon>Gammaproteobacteria</taxon>
        <taxon>Cellvibrionales</taxon>
        <taxon>Microbulbiferaceae</taxon>
        <taxon>Microbulbifer</taxon>
    </lineage>
</organism>
<dbReference type="Proteomes" id="UP001596425">
    <property type="component" value="Unassembled WGS sequence"/>
</dbReference>
<proteinExistence type="predicted"/>
<protein>
    <recommendedName>
        <fullName evidence="4">Transmembrane protein</fullName>
    </recommendedName>
</protein>
<evidence type="ECO:0000313" key="2">
    <source>
        <dbReference type="EMBL" id="MFC6634652.1"/>
    </source>
</evidence>
<name>A0ABW1YRA7_9GAMM</name>
<feature type="region of interest" description="Disordered" evidence="1">
    <location>
        <begin position="63"/>
        <end position="95"/>
    </location>
</feature>
<evidence type="ECO:0000256" key="1">
    <source>
        <dbReference type="SAM" id="MobiDB-lite"/>
    </source>
</evidence>
<reference evidence="3" key="1">
    <citation type="journal article" date="2019" name="Int. J. Syst. Evol. Microbiol.">
        <title>The Global Catalogue of Microorganisms (GCM) 10K type strain sequencing project: providing services to taxonomists for standard genome sequencing and annotation.</title>
        <authorList>
            <consortium name="The Broad Institute Genomics Platform"/>
            <consortium name="The Broad Institute Genome Sequencing Center for Infectious Disease"/>
            <person name="Wu L."/>
            <person name="Ma J."/>
        </authorList>
    </citation>
    <scope>NUCLEOTIDE SEQUENCE [LARGE SCALE GENOMIC DNA]</scope>
    <source>
        <strain evidence="3">CGMCC 1.13718</strain>
    </source>
</reference>
<dbReference type="EMBL" id="JBHSVR010000001">
    <property type="protein sequence ID" value="MFC6634652.1"/>
    <property type="molecule type" value="Genomic_DNA"/>
</dbReference>
<comment type="caution">
    <text evidence="2">The sequence shown here is derived from an EMBL/GenBank/DDBJ whole genome shotgun (WGS) entry which is preliminary data.</text>
</comment>
<evidence type="ECO:0000313" key="3">
    <source>
        <dbReference type="Proteomes" id="UP001596425"/>
    </source>
</evidence>
<accession>A0ABW1YRA7</accession>
<keyword evidence="3" id="KW-1185">Reference proteome</keyword>
<dbReference type="RefSeq" id="WP_193191736.1">
    <property type="nucleotide sequence ID" value="NZ_JACZFR010000021.1"/>
</dbReference>